<feature type="domain" description="H repeat-associated protein N-terminal" evidence="2">
    <location>
        <begin position="10"/>
        <end position="96"/>
    </location>
</feature>
<dbReference type="InterPro" id="IPR051698">
    <property type="entry name" value="Transposase_11-like"/>
</dbReference>
<gene>
    <name evidence="3" type="ORF">SAMN02910406_01816</name>
</gene>
<evidence type="ECO:0000313" key="4">
    <source>
        <dbReference type="Proteomes" id="UP000182192"/>
    </source>
</evidence>
<evidence type="ECO:0000259" key="1">
    <source>
        <dbReference type="Pfam" id="PF01609"/>
    </source>
</evidence>
<dbReference type="eggNOG" id="COG5433">
    <property type="taxonomic scope" value="Bacteria"/>
</dbReference>
<dbReference type="OrthoDB" id="9815086at2"/>
<dbReference type="NCBIfam" id="NF033564">
    <property type="entry name" value="transpos_ISAs1"/>
    <property type="match status" value="1"/>
</dbReference>
<dbReference type="Proteomes" id="UP000182192">
    <property type="component" value="Unassembled WGS sequence"/>
</dbReference>
<name>A0A1I1JN09_RUMAL</name>
<dbReference type="EMBL" id="FOKQ01000014">
    <property type="protein sequence ID" value="SFC50009.1"/>
    <property type="molecule type" value="Genomic_DNA"/>
</dbReference>
<proteinExistence type="predicted"/>
<protein>
    <submittedName>
        <fullName evidence="3">Predicted transposase YbfD/YdcC associated with H repeats</fullName>
    </submittedName>
</protein>
<dbReference type="PANTHER" id="PTHR30298:SF0">
    <property type="entry name" value="PROTEIN YBFL-RELATED"/>
    <property type="match status" value="1"/>
</dbReference>
<dbReference type="AlphaFoldDB" id="A0A1I1JN09"/>
<dbReference type="InterPro" id="IPR047647">
    <property type="entry name" value="ISAs1_transpos"/>
</dbReference>
<dbReference type="GO" id="GO:0006313">
    <property type="term" value="P:DNA transposition"/>
    <property type="evidence" value="ECO:0007669"/>
    <property type="project" value="InterPro"/>
</dbReference>
<dbReference type="Pfam" id="PF01609">
    <property type="entry name" value="DDE_Tnp_1"/>
    <property type="match status" value="1"/>
</dbReference>
<sequence length="234" mass="26352">MKIEELKEGIRNISEPRRTGYGNIRHKLEDIIIIGLCTIICGGEDLADMEAFGKSRQEYLSKFLELPNGTPDSDTFRRVFEKLNPSELSSCLINWISCERTKRGTVAIDGKTICGSGNCKHKAYHVISAFVAENQLTLGELAVEEKTNEITAVPELLDLIDVKGDIVTADAMSCQKKIVEKIIKKKADYAIGLKQNQPALYKDTKDYFNEFCDDIPMKSTLDKGHGRIEKREYQ</sequence>
<reference evidence="3 4" key="1">
    <citation type="submission" date="2016-10" db="EMBL/GenBank/DDBJ databases">
        <authorList>
            <person name="de Groot N.N."/>
        </authorList>
    </citation>
    <scope>NUCLEOTIDE SEQUENCE [LARGE SCALE GENOMIC DNA]</scope>
    <source>
        <strain evidence="3 4">AR67</strain>
    </source>
</reference>
<feature type="domain" description="Transposase IS4-like" evidence="1">
    <location>
        <begin position="102"/>
        <end position="211"/>
    </location>
</feature>
<evidence type="ECO:0000313" key="3">
    <source>
        <dbReference type="EMBL" id="SFC50009.1"/>
    </source>
</evidence>
<dbReference type="PANTHER" id="PTHR30298">
    <property type="entry name" value="H REPEAT-ASSOCIATED PREDICTED TRANSPOSASE"/>
    <property type="match status" value="1"/>
</dbReference>
<dbReference type="InterPro" id="IPR002559">
    <property type="entry name" value="Transposase_11"/>
</dbReference>
<evidence type="ECO:0000259" key="2">
    <source>
        <dbReference type="Pfam" id="PF13808"/>
    </source>
</evidence>
<organism evidence="3 4">
    <name type="scientific">Ruminococcus albus</name>
    <dbReference type="NCBI Taxonomy" id="1264"/>
    <lineage>
        <taxon>Bacteria</taxon>
        <taxon>Bacillati</taxon>
        <taxon>Bacillota</taxon>
        <taxon>Clostridia</taxon>
        <taxon>Eubacteriales</taxon>
        <taxon>Oscillospiraceae</taxon>
        <taxon>Ruminococcus</taxon>
    </lineage>
</organism>
<dbReference type="GO" id="GO:0004803">
    <property type="term" value="F:transposase activity"/>
    <property type="evidence" value="ECO:0007669"/>
    <property type="project" value="InterPro"/>
</dbReference>
<dbReference type="GO" id="GO:0003677">
    <property type="term" value="F:DNA binding"/>
    <property type="evidence" value="ECO:0007669"/>
    <property type="project" value="InterPro"/>
</dbReference>
<dbReference type="Pfam" id="PF13808">
    <property type="entry name" value="DDE_Tnp_1_assoc"/>
    <property type="match status" value="1"/>
</dbReference>
<accession>A0A1I1JN09</accession>
<dbReference type="InterPro" id="IPR032806">
    <property type="entry name" value="YbfD_N"/>
</dbReference>